<accession>A0AAD5KS54</accession>
<dbReference type="PRINTS" id="PR00792">
    <property type="entry name" value="PEPSIN"/>
</dbReference>
<dbReference type="Gene3D" id="2.40.70.10">
    <property type="entry name" value="Acid Proteases"/>
    <property type="match status" value="2"/>
</dbReference>
<gene>
    <name evidence="5" type="ORF">BDA99DRAFT_492847</name>
</gene>
<sequence>MLLCSSITLALLALSSTSASAVPETLSRITVPLVRNYNGQLAQEKRSLRFDKRQEQQQDDSVLNSEFLIEIEIGEPSQRFNVTVDTASSQLWVPSTSEAQTQRRSYEQFNATASSTFKPSQVPFTMIDYKGTQVNGSYGVDTVTLGGSLKVDQQVVGLVNDRDNQIFTEQSQNYGVIGFGFPGLNLLSGNTRRDHNIPVVFNLLYNNVISEPVFSVYFDKEGAGELSIGGIDESKLKENDVKLTYAPVLAYHVKQPPEEEQQKKKQQQQQLQTTYLYWVVAGLRLDSSFGYEYDFSSDDKKKTIAYQPLILDTGSALSYAPRPVVDDIIASLIQKDTDAAKYDESLFATGAYTIDCSYGIPAEKTKDKDFIQFNIATGSDRDDEKVFKLTVPIHQLVIPLDNDDVKEAKTCVFGIAPVPSVPENEDGGRAFASGGSYFLGESVLRSVYTVYDMEQYRVGFASLLSF</sequence>
<dbReference type="InterPro" id="IPR034164">
    <property type="entry name" value="Pepsin-like_dom"/>
</dbReference>
<feature type="domain" description="Peptidase A1" evidence="4">
    <location>
        <begin position="67"/>
        <end position="461"/>
    </location>
</feature>
<protein>
    <submittedName>
        <fullName evidence="5">Aspartic peptidase domain-containing protein</fullName>
    </submittedName>
</protein>
<dbReference type="AlphaFoldDB" id="A0AAD5KS54"/>
<feature type="chain" id="PRO_5042074482" evidence="3">
    <location>
        <begin position="22"/>
        <end position="466"/>
    </location>
</feature>
<dbReference type="EMBL" id="JAIXMP010000001">
    <property type="protein sequence ID" value="KAI9278674.1"/>
    <property type="molecule type" value="Genomic_DNA"/>
</dbReference>
<dbReference type="PROSITE" id="PS51767">
    <property type="entry name" value="PEPTIDASE_A1"/>
    <property type="match status" value="1"/>
</dbReference>
<dbReference type="CDD" id="cd05471">
    <property type="entry name" value="pepsin_like"/>
    <property type="match status" value="1"/>
</dbReference>
<comment type="caution">
    <text evidence="5">The sequence shown here is derived from an EMBL/GenBank/DDBJ whole genome shotgun (WGS) entry which is preliminary data.</text>
</comment>
<name>A0AAD5KS54_9FUNG</name>
<dbReference type="InterPro" id="IPR001461">
    <property type="entry name" value="Aspartic_peptidase_A1"/>
</dbReference>
<feature type="active site" evidence="2">
    <location>
        <position position="85"/>
    </location>
</feature>
<dbReference type="InterPro" id="IPR033121">
    <property type="entry name" value="PEPTIDASE_A1"/>
</dbReference>
<keyword evidence="3" id="KW-0732">Signal</keyword>
<evidence type="ECO:0000313" key="6">
    <source>
        <dbReference type="Proteomes" id="UP001209540"/>
    </source>
</evidence>
<feature type="signal peptide" evidence="3">
    <location>
        <begin position="1"/>
        <end position="21"/>
    </location>
</feature>
<evidence type="ECO:0000256" key="3">
    <source>
        <dbReference type="SAM" id="SignalP"/>
    </source>
</evidence>
<dbReference type="SUPFAM" id="SSF50630">
    <property type="entry name" value="Acid proteases"/>
    <property type="match status" value="1"/>
</dbReference>
<reference evidence="5" key="1">
    <citation type="journal article" date="2022" name="IScience">
        <title>Evolution of zygomycete secretomes and the origins of terrestrial fungal ecologies.</title>
        <authorList>
            <person name="Chang Y."/>
            <person name="Wang Y."/>
            <person name="Mondo S."/>
            <person name="Ahrendt S."/>
            <person name="Andreopoulos W."/>
            <person name="Barry K."/>
            <person name="Beard J."/>
            <person name="Benny G.L."/>
            <person name="Blankenship S."/>
            <person name="Bonito G."/>
            <person name="Cuomo C."/>
            <person name="Desiro A."/>
            <person name="Gervers K.A."/>
            <person name="Hundley H."/>
            <person name="Kuo A."/>
            <person name="LaButti K."/>
            <person name="Lang B.F."/>
            <person name="Lipzen A."/>
            <person name="O'Donnell K."/>
            <person name="Pangilinan J."/>
            <person name="Reynolds N."/>
            <person name="Sandor L."/>
            <person name="Smith M.E."/>
            <person name="Tsang A."/>
            <person name="Grigoriev I.V."/>
            <person name="Stajich J.E."/>
            <person name="Spatafora J.W."/>
        </authorList>
    </citation>
    <scope>NUCLEOTIDE SEQUENCE</scope>
    <source>
        <strain evidence="5">RSA 2281</strain>
    </source>
</reference>
<evidence type="ECO:0000313" key="5">
    <source>
        <dbReference type="EMBL" id="KAI9278674.1"/>
    </source>
</evidence>
<reference evidence="5" key="2">
    <citation type="submission" date="2023-02" db="EMBL/GenBank/DDBJ databases">
        <authorList>
            <consortium name="DOE Joint Genome Institute"/>
            <person name="Mondo S.J."/>
            <person name="Chang Y."/>
            <person name="Wang Y."/>
            <person name="Ahrendt S."/>
            <person name="Andreopoulos W."/>
            <person name="Barry K."/>
            <person name="Beard J."/>
            <person name="Benny G.L."/>
            <person name="Blankenship S."/>
            <person name="Bonito G."/>
            <person name="Cuomo C."/>
            <person name="Desiro A."/>
            <person name="Gervers K.A."/>
            <person name="Hundley H."/>
            <person name="Kuo A."/>
            <person name="LaButti K."/>
            <person name="Lang B.F."/>
            <person name="Lipzen A."/>
            <person name="O'Donnell K."/>
            <person name="Pangilinan J."/>
            <person name="Reynolds N."/>
            <person name="Sandor L."/>
            <person name="Smith M.W."/>
            <person name="Tsang A."/>
            <person name="Grigoriev I.V."/>
            <person name="Stajich J.E."/>
            <person name="Spatafora J.W."/>
        </authorList>
    </citation>
    <scope>NUCLEOTIDE SEQUENCE</scope>
    <source>
        <strain evidence="5">RSA 2281</strain>
    </source>
</reference>
<proteinExistence type="inferred from homology"/>
<evidence type="ECO:0000259" key="4">
    <source>
        <dbReference type="PROSITE" id="PS51767"/>
    </source>
</evidence>
<dbReference type="PANTHER" id="PTHR47966">
    <property type="entry name" value="BETA-SITE APP-CLEAVING ENZYME, ISOFORM A-RELATED"/>
    <property type="match status" value="1"/>
</dbReference>
<evidence type="ECO:0000256" key="2">
    <source>
        <dbReference type="PIRSR" id="PIRSR601461-1"/>
    </source>
</evidence>
<keyword evidence="6" id="KW-1185">Reference proteome</keyword>
<dbReference type="InterPro" id="IPR021109">
    <property type="entry name" value="Peptidase_aspartic_dom_sf"/>
</dbReference>
<dbReference type="GO" id="GO:0006508">
    <property type="term" value="P:proteolysis"/>
    <property type="evidence" value="ECO:0007669"/>
    <property type="project" value="InterPro"/>
</dbReference>
<dbReference type="Pfam" id="PF00026">
    <property type="entry name" value="Asp"/>
    <property type="match status" value="1"/>
</dbReference>
<dbReference type="GO" id="GO:0004190">
    <property type="term" value="F:aspartic-type endopeptidase activity"/>
    <property type="evidence" value="ECO:0007669"/>
    <property type="project" value="InterPro"/>
</dbReference>
<comment type="similarity">
    <text evidence="1">Belongs to the peptidase A1 family.</text>
</comment>
<evidence type="ECO:0000256" key="1">
    <source>
        <dbReference type="ARBA" id="ARBA00007447"/>
    </source>
</evidence>
<dbReference type="PANTHER" id="PTHR47966:SF51">
    <property type="entry name" value="BETA-SITE APP-CLEAVING ENZYME, ISOFORM A-RELATED"/>
    <property type="match status" value="1"/>
</dbReference>
<dbReference type="Proteomes" id="UP001209540">
    <property type="component" value="Unassembled WGS sequence"/>
</dbReference>
<feature type="active site" evidence="2">
    <location>
        <position position="312"/>
    </location>
</feature>
<organism evidence="5 6">
    <name type="scientific">Phascolomyces articulosus</name>
    <dbReference type="NCBI Taxonomy" id="60185"/>
    <lineage>
        <taxon>Eukaryota</taxon>
        <taxon>Fungi</taxon>
        <taxon>Fungi incertae sedis</taxon>
        <taxon>Mucoromycota</taxon>
        <taxon>Mucoromycotina</taxon>
        <taxon>Mucoromycetes</taxon>
        <taxon>Mucorales</taxon>
        <taxon>Lichtheimiaceae</taxon>
        <taxon>Phascolomyces</taxon>
    </lineage>
</organism>